<dbReference type="Proteomes" id="UP000265520">
    <property type="component" value="Unassembled WGS sequence"/>
</dbReference>
<name>A0A392SHT2_9FABA</name>
<proteinExistence type="predicted"/>
<comment type="caution">
    <text evidence="1">The sequence shown here is derived from an EMBL/GenBank/DDBJ whole genome shotgun (WGS) entry which is preliminary data.</text>
</comment>
<sequence>IVEPAMSSLTEAREAVDSFAGGGDGGGRATFRVRWSGL</sequence>
<feature type="non-terminal residue" evidence="1">
    <location>
        <position position="1"/>
    </location>
</feature>
<accession>A0A392SHT2</accession>
<reference evidence="1 2" key="1">
    <citation type="journal article" date="2018" name="Front. Plant Sci.">
        <title>Red Clover (Trifolium pratense) and Zigzag Clover (T. medium) - A Picture of Genomic Similarities and Differences.</title>
        <authorList>
            <person name="Dluhosova J."/>
            <person name="Istvanek J."/>
            <person name="Nedelnik J."/>
            <person name="Repkova J."/>
        </authorList>
    </citation>
    <scope>NUCLEOTIDE SEQUENCE [LARGE SCALE GENOMIC DNA]</scope>
    <source>
        <strain evidence="2">cv. 10/8</strain>
        <tissue evidence="1">Leaf</tissue>
    </source>
</reference>
<evidence type="ECO:0000313" key="2">
    <source>
        <dbReference type="Proteomes" id="UP000265520"/>
    </source>
</evidence>
<organism evidence="1 2">
    <name type="scientific">Trifolium medium</name>
    <dbReference type="NCBI Taxonomy" id="97028"/>
    <lineage>
        <taxon>Eukaryota</taxon>
        <taxon>Viridiplantae</taxon>
        <taxon>Streptophyta</taxon>
        <taxon>Embryophyta</taxon>
        <taxon>Tracheophyta</taxon>
        <taxon>Spermatophyta</taxon>
        <taxon>Magnoliopsida</taxon>
        <taxon>eudicotyledons</taxon>
        <taxon>Gunneridae</taxon>
        <taxon>Pentapetalae</taxon>
        <taxon>rosids</taxon>
        <taxon>fabids</taxon>
        <taxon>Fabales</taxon>
        <taxon>Fabaceae</taxon>
        <taxon>Papilionoideae</taxon>
        <taxon>50 kb inversion clade</taxon>
        <taxon>NPAAA clade</taxon>
        <taxon>Hologalegina</taxon>
        <taxon>IRL clade</taxon>
        <taxon>Trifolieae</taxon>
        <taxon>Trifolium</taxon>
    </lineage>
</organism>
<protein>
    <submittedName>
        <fullName evidence="1">Uncharacterized protein</fullName>
    </submittedName>
</protein>
<keyword evidence="2" id="KW-1185">Reference proteome</keyword>
<dbReference type="AlphaFoldDB" id="A0A392SHT2"/>
<dbReference type="EMBL" id="LXQA010386914">
    <property type="protein sequence ID" value="MCI48458.1"/>
    <property type="molecule type" value="Genomic_DNA"/>
</dbReference>
<evidence type="ECO:0000313" key="1">
    <source>
        <dbReference type="EMBL" id="MCI48458.1"/>
    </source>
</evidence>